<evidence type="ECO:0000313" key="1">
    <source>
        <dbReference type="EMBL" id="GIE99820.1"/>
    </source>
</evidence>
<dbReference type="AlphaFoldDB" id="A0A919K6I1"/>
<name>A0A919K6I1_9ACTN</name>
<dbReference type="EMBL" id="BOMV01000077">
    <property type="protein sequence ID" value="GIE99820.1"/>
    <property type="molecule type" value="Genomic_DNA"/>
</dbReference>
<keyword evidence="2" id="KW-1185">Reference proteome</keyword>
<dbReference type="Pfam" id="PF13814">
    <property type="entry name" value="Replic_Relax"/>
    <property type="match status" value="1"/>
</dbReference>
<reference evidence="1" key="1">
    <citation type="submission" date="2021-01" db="EMBL/GenBank/DDBJ databases">
        <title>Whole genome shotgun sequence of Actinoplanes rishiriensis NBRC 108556.</title>
        <authorList>
            <person name="Komaki H."/>
            <person name="Tamura T."/>
        </authorList>
    </citation>
    <scope>NUCLEOTIDE SEQUENCE</scope>
    <source>
        <strain evidence="1">NBRC 108556</strain>
    </source>
</reference>
<comment type="caution">
    <text evidence="1">The sequence shown here is derived from an EMBL/GenBank/DDBJ whole genome shotgun (WGS) entry which is preliminary data.</text>
</comment>
<proteinExistence type="predicted"/>
<organism evidence="1 2">
    <name type="scientific">Paractinoplanes rishiriensis</name>
    <dbReference type="NCBI Taxonomy" id="1050105"/>
    <lineage>
        <taxon>Bacteria</taxon>
        <taxon>Bacillati</taxon>
        <taxon>Actinomycetota</taxon>
        <taxon>Actinomycetes</taxon>
        <taxon>Micromonosporales</taxon>
        <taxon>Micromonosporaceae</taxon>
        <taxon>Paractinoplanes</taxon>
    </lineage>
</organism>
<sequence length="306" mass="33652">MVREPILRVQSGLTGRDLVLLGWLADHGVLTTEQISAALFPSVNFTQRRLRVLREQREVIDRFRPQRADGGSFPYHWLLTQLGADTIAMQRDEPVPRRDLARARRWQLTNRANLPHLLGVNGFFTALAAHARTHPGAHLVRWWSAARCQQLGAFADPTGPVDGTVLAYRMTVRPDGHGVFTEDGRSTAFFLEYDTGTETLARLVDKVGGYRQLARVTGNVWPVLFWLPTAARERHLHAALTEARVGYPVATAVHGRPGGRLTPASGPPAVPDGPAGQVWWLHRHNGPTLPLAALGAAVAADLREAA</sequence>
<dbReference type="InterPro" id="IPR025855">
    <property type="entry name" value="Replic_Relax"/>
</dbReference>
<protein>
    <recommendedName>
        <fullName evidence="3">Replication-relaxation</fullName>
    </recommendedName>
</protein>
<evidence type="ECO:0008006" key="3">
    <source>
        <dbReference type="Google" id="ProtNLM"/>
    </source>
</evidence>
<gene>
    <name evidence="1" type="ORF">Ari01nite_72850</name>
</gene>
<accession>A0A919K6I1</accession>
<evidence type="ECO:0000313" key="2">
    <source>
        <dbReference type="Proteomes" id="UP000636960"/>
    </source>
</evidence>
<dbReference type="Proteomes" id="UP000636960">
    <property type="component" value="Unassembled WGS sequence"/>
</dbReference>